<dbReference type="InterPro" id="IPR002347">
    <property type="entry name" value="SDR_fam"/>
</dbReference>
<dbReference type="EMBL" id="LAYY01000029">
    <property type="protein sequence ID" value="KKK36511.1"/>
    <property type="molecule type" value="Genomic_DNA"/>
</dbReference>
<dbReference type="SUPFAM" id="SSF51735">
    <property type="entry name" value="NAD(P)-binding Rossmann-fold domains"/>
    <property type="match status" value="1"/>
</dbReference>
<dbReference type="PRINTS" id="PR00081">
    <property type="entry name" value="GDHRDH"/>
</dbReference>
<evidence type="ECO:0000313" key="5">
    <source>
        <dbReference type="EMBL" id="KKK36511.1"/>
    </source>
</evidence>
<dbReference type="InterPro" id="IPR020904">
    <property type="entry name" value="Sc_DH/Rdtase_CS"/>
</dbReference>
<proteinExistence type="inferred from homology"/>
<reference evidence="5 6" key="1">
    <citation type="submission" date="2015-04" db="EMBL/GenBank/DDBJ databases">
        <title>Taxonomic description and genome sequence of Bacillus campisalis sp. nov., a novel member of the genus Bacillus isolated from solar saltern.</title>
        <authorList>
            <person name="Mathan Kumar R."/>
            <person name="Kaur G."/>
            <person name="Kumar A."/>
            <person name="Singh N.K."/>
            <person name="Kaur N."/>
            <person name="Kumar N."/>
            <person name="Mayilraj S."/>
        </authorList>
    </citation>
    <scope>NUCLEOTIDE SEQUENCE [LARGE SCALE GENOMIC DNA]</scope>
    <source>
        <strain evidence="5 6">SA2-6</strain>
    </source>
</reference>
<organism evidence="5 6">
    <name type="scientific">Mesobacillus campisalis</name>
    <dbReference type="NCBI Taxonomy" id="1408103"/>
    <lineage>
        <taxon>Bacteria</taxon>
        <taxon>Bacillati</taxon>
        <taxon>Bacillota</taxon>
        <taxon>Bacilli</taxon>
        <taxon>Bacillales</taxon>
        <taxon>Bacillaceae</taxon>
        <taxon>Mesobacillus</taxon>
    </lineage>
</organism>
<protein>
    <submittedName>
        <fullName evidence="5">Short-chain dehydrogenase</fullName>
    </submittedName>
</protein>
<evidence type="ECO:0000256" key="2">
    <source>
        <dbReference type="ARBA" id="ARBA00022857"/>
    </source>
</evidence>
<keyword evidence="2" id="KW-0521">NADP</keyword>
<dbReference type="Gene3D" id="3.40.50.720">
    <property type="entry name" value="NAD(P)-binding Rossmann-like Domain"/>
    <property type="match status" value="1"/>
</dbReference>
<dbReference type="RefSeq" id="WP_046525353.1">
    <property type="nucleotide sequence ID" value="NZ_LAYY01000029.1"/>
</dbReference>
<keyword evidence="4" id="KW-0175">Coiled coil</keyword>
<dbReference type="InterPro" id="IPR036291">
    <property type="entry name" value="NAD(P)-bd_dom_sf"/>
</dbReference>
<gene>
    <name evidence="5" type="ORF">WQ57_19045</name>
</gene>
<dbReference type="PATRIC" id="fig|1408103.3.peg.4217"/>
<sequence length="258" mass="27584">MGIIERMRLDGKKIFVTGGARGIGKSVATAFAEAGADLAIVDLDIEEAEKTAAELEKAHKIKAIAIKADVTNPGDVDSMIHKILEVFGRLDVAFCNAGICLNVPAEEMTYEQWKKVIDINLTGVFLTAQAAGKVMLKQGGGSIINTASMSGHIVNVPQPQVSYNASKAGVIQLTKSLAVEWATRNVRVNSISPGYIGTELTLNSPSLQPLIQQWNEMAPLKRMGRPEELQSICVYLAGDTSSFTTGADFVIDGAFTCI</sequence>
<dbReference type="PANTHER" id="PTHR42760">
    <property type="entry name" value="SHORT-CHAIN DEHYDROGENASES/REDUCTASES FAMILY MEMBER"/>
    <property type="match status" value="1"/>
</dbReference>
<evidence type="ECO:0000256" key="4">
    <source>
        <dbReference type="SAM" id="Coils"/>
    </source>
</evidence>
<dbReference type="GO" id="GO:0005975">
    <property type="term" value="P:carbohydrate metabolic process"/>
    <property type="evidence" value="ECO:0007669"/>
    <property type="project" value="UniProtKB-ARBA"/>
</dbReference>
<dbReference type="GO" id="GO:0016616">
    <property type="term" value="F:oxidoreductase activity, acting on the CH-OH group of donors, NAD or NADP as acceptor"/>
    <property type="evidence" value="ECO:0007669"/>
    <property type="project" value="TreeGrafter"/>
</dbReference>
<dbReference type="PROSITE" id="PS00061">
    <property type="entry name" value="ADH_SHORT"/>
    <property type="match status" value="1"/>
</dbReference>
<comment type="caution">
    <text evidence="5">The sequence shown here is derived from an EMBL/GenBank/DDBJ whole genome shotgun (WGS) entry which is preliminary data.</text>
</comment>
<dbReference type="Pfam" id="PF13561">
    <property type="entry name" value="adh_short_C2"/>
    <property type="match status" value="1"/>
</dbReference>
<accession>A0A0M2SS40</accession>
<dbReference type="OrthoDB" id="9803333at2"/>
<dbReference type="Proteomes" id="UP000034166">
    <property type="component" value="Unassembled WGS sequence"/>
</dbReference>
<dbReference type="PRINTS" id="PR00080">
    <property type="entry name" value="SDRFAMILY"/>
</dbReference>
<keyword evidence="3" id="KW-0560">Oxidoreductase</keyword>
<dbReference type="AlphaFoldDB" id="A0A0M2SS40"/>
<evidence type="ECO:0000256" key="1">
    <source>
        <dbReference type="ARBA" id="ARBA00006484"/>
    </source>
</evidence>
<keyword evidence="6" id="KW-1185">Reference proteome</keyword>
<evidence type="ECO:0000256" key="3">
    <source>
        <dbReference type="ARBA" id="ARBA00023002"/>
    </source>
</evidence>
<comment type="similarity">
    <text evidence="1">Belongs to the short-chain dehydrogenases/reductases (SDR) family.</text>
</comment>
<dbReference type="NCBIfam" id="NF005559">
    <property type="entry name" value="PRK07231.1"/>
    <property type="match status" value="1"/>
</dbReference>
<dbReference type="PANTHER" id="PTHR42760:SF115">
    <property type="entry name" value="3-OXOACYL-[ACYL-CARRIER-PROTEIN] REDUCTASE FABG"/>
    <property type="match status" value="1"/>
</dbReference>
<evidence type="ECO:0000313" key="6">
    <source>
        <dbReference type="Proteomes" id="UP000034166"/>
    </source>
</evidence>
<feature type="coiled-coil region" evidence="4">
    <location>
        <begin position="38"/>
        <end position="65"/>
    </location>
</feature>
<dbReference type="FunFam" id="3.40.50.720:FF:000090">
    <property type="entry name" value="NADP-dependent mannitol dehydrogenase"/>
    <property type="match status" value="1"/>
</dbReference>
<name>A0A0M2SS40_9BACI</name>
<dbReference type="GO" id="GO:0044281">
    <property type="term" value="P:small molecule metabolic process"/>
    <property type="evidence" value="ECO:0007669"/>
    <property type="project" value="UniProtKB-ARBA"/>
</dbReference>